<gene>
    <name evidence="2" type="ordered locus">Fbal_1970</name>
</gene>
<dbReference type="Proteomes" id="UP000006683">
    <property type="component" value="Chromosome"/>
</dbReference>
<dbReference type="eggNOG" id="COG4726">
    <property type="taxonomic scope" value="Bacteria"/>
</dbReference>
<dbReference type="GeneID" id="67182181"/>
<name>E1STR0_FERBD</name>
<dbReference type="RefSeq" id="WP_013345479.1">
    <property type="nucleotide sequence ID" value="NC_014541.1"/>
</dbReference>
<dbReference type="STRING" id="550540.Fbal_1970"/>
<organism evidence="2 3">
    <name type="scientific">Ferrimonas balearica (strain DSM 9799 / CCM 4581 / KCTC 23876 / PAT)</name>
    <dbReference type="NCBI Taxonomy" id="550540"/>
    <lineage>
        <taxon>Bacteria</taxon>
        <taxon>Pseudomonadati</taxon>
        <taxon>Pseudomonadota</taxon>
        <taxon>Gammaproteobacteria</taxon>
        <taxon>Alteromonadales</taxon>
        <taxon>Ferrimonadaceae</taxon>
        <taxon>Ferrimonas</taxon>
    </lineage>
</organism>
<dbReference type="InterPro" id="IPR025746">
    <property type="entry name" value="PilX_N_dom"/>
</dbReference>
<keyword evidence="3" id="KW-1185">Reference proteome</keyword>
<feature type="domain" description="Type 4 fimbrial biogenesis protein PilX N-terminal" evidence="1">
    <location>
        <begin position="6"/>
        <end position="57"/>
    </location>
</feature>
<evidence type="ECO:0000313" key="3">
    <source>
        <dbReference type="Proteomes" id="UP000006683"/>
    </source>
</evidence>
<dbReference type="Pfam" id="PF14341">
    <property type="entry name" value="PilX_N"/>
    <property type="match status" value="1"/>
</dbReference>
<dbReference type="AlphaFoldDB" id="E1STR0"/>
<reference evidence="2 3" key="1">
    <citation type="journal article" date="2010" name="Stand. Genomic Sci.">
        <title>Complete genome sequence of Ferrimonas balearica type strain (PAT).</title>
        <authorList>
            <person name="Nolan M."/>
            <person name="Sikorski J."/>
            <person name="Davenport K."/>
            <person name="Lucas S."/>
            <person name="Glavina Del Rio T."/>
            <person name="Tice H."/>
            <person name="Cheng J."/>
            <person name="Goodwin L."/>
            <person name="Pitluck S."/>
            <person name="Liolios K."/>
            <person name="Ivanova N."/>
            <person name="Mavromatis K."/>
            <person name="Ovchinnikova G."/>
            <person name="Pati A."/>
            <person name="Chen A."/>
            <person name="Palaniappan K."/>
            <person name="Land M."/>
            <person name="Hauser L."/>
            <person name="Chang Y."/>
            <person name="Jeffries C."/>
            <person name="Tapia R."/>
            <person name="Brettin T."/>
            <person name="Detter J."/>
            <person name="Han C."/>
            <person name="Yasawong M."/>
            <person name="Rohde M."/>
            <person name="Tindall B."/>
            <person name="Goker M."/>
            <person name="Woyke T."/>
            <person name="Bristow J."/>
            <person name="Eisen J."/>
            <person name="Markowitz V."/>
            <person name="Hugenholtz P."/>
            <person name="Kyrpides N."/>
            <person name="Klenk H."/>
            <person name="Lapidus A."/>
        </authorList>
    </citation>
    <scope>NUCLEOTIDE SEQUENCE [LARGE SCALE GENOMIC DNA]</scope>
    <source>
        <strain evidence="3">DSM 9799 / CCM 4581 / KCTC 23876 / PAT</strain>
    </source>
</reference>
<protein>
    <recommendedName>
        <fullName evidence="1">Type 4 fimbrial biogenesis protein PilX N-terminal domain-containing protein</fullName>
    </recommendedName>
</protein>
<proteinExistence type="predicted"/>
<evidence type="ECO:0000259" key="1">
    <source>
        <dbReference type="Pfam" id="PF14341"/>
    </source>
</evidence>
<dbReference type="EMBL" id="CP002209">
    <property type="protein sequence ID" value="ADN76173.1"/>
    <property type="molecule type" value="Genomic_DNA"/>
</dbReference>
<dbReference type="OrthoDB" id="6017064at2"/>
<dbReference type="HOGENOM" id="CLU_757872_0_0_6"/>
<accession>E1STR0</accession>
<sequence length="401" mass="42022">MRTDSQGFVTLGTTLLVLLILTSVTLFAGRVLLKEKRISFNEQQYTMAFSYAESGLEAASRLLLSDFATICLKDPDLPTSESNPDNQAQVMIPGTSEEVTATWECNAQSPANIEEALPVTIRAEYEASDGGSAAVVSEIFGLTPLFNLGDPAPLTLASASKFNGTLDIGANPNGGGTGVPLSIWAGTTDDFTGAATTCGVEEFAIGGGACNTGNRVYSEKSKGSTKSDFVQGGQDIVIDDPSFPQDMFEFAFGISTENWEQIYQRGAIKIDDCASLTSSDTGIFVFEGSGLTSCSVGTIGTPTAPVILVAVDADLDLKTGPSYGVLFAFDSSPDNGVVDASVKLSGTALVYGAVMSNSDEVPNMNGSAAVAWHPEVFGAFDEDTLGTFRPLVRVAGSWKDF</sequence>
<evidence type="ECO:0000313" key="2">
    <source>
        <dbReference type="EMBL" id="ADN76173.1"/>
    </source>
</evidence>
<dbReference type="KEGG" id="fbl:Fbal_1970"/>